<keyword evidence="3" id="KW-1185">Reference proteome</keyword>
<accession>A0ABW5SD96</accession>
<feature type="transmembrane region" description="Helical" evidence="1">
    <location>
        <begin position="12"/>
        <end position="32"/>
    </location>
</feature>
<dbReference type="RefSeq" id="WP_379046059.1">
    <property type="nucleotide sequence ID" value="NZ_JBHULZ010000026.1"/>
</dbReference>
<feature type="transmembrane region" description="Helical" evidence="1">
    <location>
        <begin position="38"/>
        <end position="56"/>
    </location>
</feature>
<feature type="transmembrane region" description="Helical" evidence="1">
    <location>
        <begin position="149"/>
        <end position="170"/>
    </location>
</feature>
<evidence type="ECO:0000313" key="2">
    <source>
        <dbReference type="EMBL" id="MFD2697711.1"/>
    </source>
</evidence>
<dbReference type="Proteomes" id="UP001597357">
    <property type="component" value="Unassembled WGS sequence"/>
</dbReference>
<proteinExistence type="predicted"/>
<sequence>MQNSTNLKSVASNYGLYLALAVVLIFSLAYALSVEMFTKWYLSLILFFVLVGFGVASTKACKSAATEIFSFRKAFTAYFICVIIGLVAQSLTQFSIFNLIDPEAGAYIVEFSKEQVADTMAKFGSTQEQIDLTIAGMEQENQFSLKNQAIGLATNIVFYSIIGLIVALVFRQKQPDNL</sequence>
<dbReference type="InterPro" id="IPR025250">
    <property type="entry name" value="DUF4199"/>
</dbReference>
<evidence type="ECO:0000313" key="3">
    <source>
        <dbReference type="Proteomes" id="UP001597357"/>
    </source>
</evidence>
<keyword evidence="1" id="KW-1133">Transmembrane helix</keyword>
<gene>
    <name evidence="2" type="ORF">ACFSQ0_06875</name>
</gene>
<dbReference type="Pfam" id="PF13858">
    <property type="entry name" value="DUF4199"/>
    <property type="match status" value="1"/>
</dbReference>
<reference evidence="3" key="1">
    <citation type="journal article" date="2019" name="Int. J. Syst. Evol. Microbiol.">
        <title>The Global Catalogue of Microorganisms (GCM) 10K type strain sequencing project: providing services to taxonomists for standard genome sequencing and annotation.</title>
        <authorList>
            <consortium name="The Broad Institute Genomics Platform"/>
            <consortium name="The Broad Institute Genome Sequencing Center for Infectious Disease"/>
            <person name="Wu L."/>
            <person name="Ma J."/>
        </authorList>
    </citation>
    <scope>NUCLEOTIDE SEQUENCE [LARGE SCALE GENOMIC DNA]</scope>
    <source>
        <strain evidence="3">KCTC 42255</strain>
    </source>
</reference>
<protein>
    <submittedName>
        <fullName evidence="2">DUF4199 domain-containing protein</fullName>
    </submittedName>
</protein>
<feature type="transmembrane region" description="Helical" evidence="1">
    <location>
        <begin position="77"/>
        <end position="100"/>
    </location>
</feature>
<name>A0ABW5SD96_9FLAO</name>
<organism evidence="2 3">
    <name type="scientific">Mesonia sediminis</name>
    <dbReference type="NCBI Taxonomy" id="1703946"/>
    <lineage>
        <taxon>Bacteria</taxon>
        <taxon>Pseudomonadati</taxon>
        <taxon>Bacteroidota</taxon>
        <taxon>Flavobacteriia</taxon>
        <taxon>Flavobacteriales</taxon>
        <taxon>Flavobacteriaceae</taxon>
        <taxon>Mesonia</taxon>
    </lineage>
</organism>
<keyword evidence="1" id="KW-0812">Transmembrane</keyword>
<comment type="caution">
    <text evidence="2">The sequence shown here is derived from an EMBL/GenBank/DDBJ whole genome shotgun (WGS) entry which is preliminary data.</text>
</comment>
<keyword evidence="1" id="KW-0472">Membrane</keyword>
<dbReference type="EMBL" id="JBHULZ010000026">
    <property type="protein sequence ID" value="MFD2697711.1"/>
    <property type="molecule type" value="Genomic_DNA"/>
</dbReference>
<evidence type="ECO:0000256" key="1">
    <source>
        <dbReference type="SAM" id="Phobius"/>
    </source>
</evidence>